<name>A0A318K946_9NOCA</name>
<accession>A0A318K946</accession>
<keyword evidence="2" id="KW-1133">Transmembrane helix</keyword>
<feature type="region of interest" description="Disordered" evidence="1">
    <location>
        <begin position="1"/>
        <end position="38"/>
    </location>
</feature>
<keyword evidence="2" id="KW-0812">Transmembrane</keyword>
<keyword evidence="5" id="KW-1185">Reference proteome</keyword>
<dbReference type="Pfam" id="PF13462">
    <property type="entry name" value="Thioredoxin_4"/>
    <property type="match status" value="1"/>
</dbReference>
<evidence type="ECO:0000256" key="2">
    <source>
        <dbReference type="SAM" id="Phobius"/>
    </source>
</evidence>
<dbReference type="GO" id="GO:0016853">
    <property type="term" value="F:isomerase activity"/>
    <property type="evidence" value="ECO:0007669"/>
    <property type="project" value="UniProtKB-KW"/>
</dbReference>
<evidence type="ECO:0000259" key="3">
    <source>
        <dbReference type="Pfam" id="PF13462"/>
    </source>
</evidence>
<dbReference type="EMBL" id="QJKF01000002">
    <property type="protein sequence ID" value="PXX69244.1"/>
    <property type="molecule type" value="Genomic_DNA"/>
</dbReference>
<protein>
    <submittedName>
        <fullName evidence="4">Protein-disulfide isomerase</fullName>
    </submittedName>
</protein>
<feature type="transmembrane region" description="Helical" evidence="2">
    <location>
        <begin position="42"/>
        <end position="61"/>
    </location>
</feature>
<keyword evidence="4" id="KW-0413">Isomerase</keyword>
<keyword evidence="2" id="KW-0472">Membrane</keyword>
<evidence type="ECO:0000256" key="1">
    <source>
        <dbReference type="SAM" id="MobiDB-lite"/>
    </source>
</evidence>
<dbReference type="SUPFAM" id="SSF52833">
    <property type="entry name" value="Thioredoxin-like"/>
    <property type="match status" value="1"/>
</dbReference>
<comment type="caution">
    <text evidence="4">The sequence shown here is derived from an EMBL/GenBank/DDBJ whole genome shotgun (WGS) entry which is preliminary data.</text>
</comment>
<organism evidence="4 5">
    <name type="scientific">Nocardia tenerifensis</name>
    <dbReference type="NCBI Taxonomy" id="228006"/>
    <lineage>
        <taxon>Bacteria</taxon>
        <taxon>Bacillati</taxon>
        <taxon>Actinomycetota</taxon>
        <taxon>Actinomycetes</taxon>
        <taxon>Mycobacteriales</taxon>
        <taxon>Nocardiaceae</taxon>
        <taxon>Nocardia</taxon>
    </lineage>
</organism>
<dbReference type="InterPro" id="IPR036249">
    <property type="entry name" value="Thioredoxin-like_sf"/>
</dbReference>
<sequence>MAGPRPLVVRPGNGRRGRLRQSVGVSESRSNYTPRPMSSKTTYALGAVAVVLIAVIVVLATRGGHEEASARNDGYGSAHDPGVHVVLEPDGSILLGKPDAPKTIDIFEDPICPGCGNMERIYGQEIAQKIDEGKLTVRYRLVNFLDARSRSKDYSSRAVAANQCVAEGGSGPVYSKFHTELFTTKRPSEGGADLDNSELAALARAADAPESVLQCISSGAKIDAAKASATAMTDALDAALNGSAATPAVFDGKTKIDVNKQDWVDVLTR</sequence>
<gene>
    <name evidence="4" type="ORF">DFR70_102933</name>
</gene>
<dbReference type="Proteomes" id="UP000247569">
    <property type="component" value="Unassembled WGS sequence"/>
</dbReference>
<feature type="compositionally biased region" description="Polar residues" evidence="1">
    <location>
        <begin position="23"/>
        <end position="38"/>
    </location>
</feature>
<evidence type="ECO:0000313" key="4">
    <source>
        <dbReference type="EMBL" id="PXX69244.1"/>
    </source>
</evidence>
<feature type="domain" description="Thioredoxin-like fold" evidence="3">
    <location>
        <begin position="91"/>
        <end position="259"/>
    </location>
</feature>
<reference evidence="4 5" key="1">
    <citation type="submission" date="2018-05" db="EMBL/GenBank/DDBJ databases">
        <title>Genomic Encyclopedia of Type Strains, Phase IV (KMG-IV): sequencing the most valuable type-strain genomes for metagenomic binning, comparative biology and taxonomic classification.</title>
        <authorList>
            <person name="Goeker M."/>
        </authorList>
    </citation>
    <scope>NUCLEOTIDE SEQUENCE [LARGE SCALE GENOMIC DNA]</scope>
    <source>
        <strain evidence="4 5">DSM 44704</strain>
    </source>
</reference>
<dbReference type="AlphaFoldDB" id="A0A318K946"/>
<dbReference type="Gene3D" id="3.40.30.10">
    <property type="entry name" value="Glutaredoxin"/>
    <property type="match status" value="1"/>
</dbReference>
<proteinExistence type="predicted"/>
<evidence type="ECO:0000313" key="5">
    <source>
        <dbReference type="Proteomes" id="UP000247569"/>
    </source>
</evidence>
<dbReference type="InterPro" id="IPR012336">
    <property type="entry name" value="Thioredoxin-like_fold"/>
</dbReference>